<organism evidence="3 4">
    <name type="scientific">Rhizobium metallidurans</name>
    <dbReference type="NCBI Taxonomy" id="1265931"/>
    <lineage>
        <taxon>Bacteria</taxon>
        <taxon>Pseudomonadati</taxon>
        <taxon>Pseudomonadota</taxon>
        <taxon>Alphaproteobacteria</taxon>
        <taxon>Hyphomicrobiales</taxon>
        <taxon>Rhizobiaceae</taxon>
        <taxon>Rhizobium/Agrobacterium group</taxon>
        <taxon>Rhizobium</taxon>
    </lineage>
</organism>
<comment type="caution">
    <text evidence="3">The sequence shown here is derived from an EMBL/GenBank/DDBJ whole genome shotgun (WGS) entry which is preliminary data.</text>
</comment>
<dbReference type="AlphaFoldDB" id="A0A7W6CYE3"/>
<comment type="similarity">
    <text evidence="1">Belongs to the RelE toxin family.</text>
</comment>
<keyword evidence="4" id="KW-1185">Reference proteome</keyword>
<dbReference type="Proteomes" id="UP000582090">
    <property type="component" value="Unassembled WGS sequence"/>
</dbReference>
<protein>
    <submittedName>
        <fullName evidence="3">Toxin ParE1/3/4</fullName>
    </submittedName>
</protein>
<evidence type="ECO:0000313" key="4">
    <source>
        <dbReference type="Proteomes" id="UP000582090"/>
    </source>
</evidence>
<dbReference type="EMBL" id="JACIDW010000006">
    <property type="protein sequence ID" value="MBB3964776.1"/>
    <property type="molecule type" value="Genomic_DNA"/>
</dbReference>
<evidence type="ECO:0000313" key="3">
    <source>
        <dbReference type="EMBL" id="MBB3964776.1"/>
    </source>
</evidence>
<keyword evidence="2" id="KW-1277">Toxin-antitoxin system</keyword>
<reference evidence="3 4" key="1">
    <citation type="submission" date="2020-08" db="EMBL/GenBank/DDBJ databases">
        <title>Genomic Encyclopedia of Type Strains, Phase IV (KMG-IV): sequencing the most valuable type-strain genomes for metagenomic binning, comparative biology and taxonomic classification.</title>
        <authorList>
            <person name="Goeker M."/>
        </authorList>
    </citation>
    <scope>NUCLEOTIDE SEQUENCE [LARGE SCALE GENOMIC DNA]</scope>
    <source>
        <strain evidence="3 4">DSM 26575</strain>
    </source>
</reference>
<gene>
    <name evidence="3" type="ORF">GGQ67_002439</name>
</gene>
<dbReference type="Gene3D" id="3.30.2310.20">
    <property type="entry name" value="RelE-like"/>
    <property type="match status" value="1"/>
</dbReference>
<dbReference type="InterPro" id="IPR051803">
    <property type="entry name" value="TA_system_RelE-like_toxin"/>
</dbReference>
<dbReference type="PANTHER" id="PTHR33755:SF6">
    <property type="entry name" value="PLASMID STABILIZATION SYSTEM PROTEIN"/>
    <property type="match status" value="1"/>
</dbReference>
<dbReference type="Pfam" id="PF05016">
    <property type="entry name" value="ParE_toxin"/>
    <property type="match status" value="1"/>
</dbReference>
<evidence type="ECO:0000256" key="1">
    <source>
        <dbReference type="ARBA" id="ARBA00006226"/>
    </source>
</evidence>
<sequence>MSVVWSSLARDDLIAIQRYIAQFNPAAARAVSARLINAAKLLGERPHLGLRTHREEARRLIVSNSVYSLIYLIRDGDIEIVEVFDGRRRAPRTDLSRDV</sequence>
<evidence type="ECO:0000256" key="2">
    <source>
        <dbReference type="ARBA" id="ARBA00022649"/>
    </source>
</evidence>
<dbReference type="InterPro" id="IPR007712">
    <property type="entry name" value="RelE/ParE_toxin"/>
</dbReference>
<proteinExistence type="inferred from homology"/>
<dbReference type="RefSeq" id="WP_183900397.1">
    <property type="nucleotide sequence ID" value="NZ_JACIDW010000006.1"/>
</dbReference>
<dbReference type="InterPro" id="IPR035093">
    <property type="entry name" value="RelE/ParE_toxin_dom_sf"/>
</dbReference>
<name>A0A7W6CYE3_9HYPH</name>
<dbReference type="PANTHER" id="PTHR33755">
    <property type="entry name" value="TOXIN PARE1-RELATED"/>
    <property type="match status" value="1"/>
</dbReference>
<accession>A0A7W6CYE3</accession>